<dbReference type="Proteomes" id="UP000314294">
    <property type="component" value="Unassembled WGS sequence"/>
</dbReference>
<comment type="caution">
    <text evidence="1">The sequence shown here is derived from an EMBL/GenBank/DDBJ whole genome shotgun (WGS) entry which is preliminary data.</text>
</comment>
<reference evidence="1 2" key="1">
    <citation type="submission" date="2019-03" db="EMBL/GenBank/DDBJ databases">
        <title>First draft genome of Liparis tanakae, snailfish: a comprehensive survey of snailfish specific genes.</title>
        <authorList>
            <person name="Kim W."/>
            <person name="Song I."/>
            <person name="Jeong J.-H."/>
            <person name="Kim D."/>
            <person name="Kim S."/>
            <person name="Ryu S."/>
            <person name="Song J.Y."/>
            <person name="Lee S.K."/>
        </authorList>
    </citation>
    <scope>NUCLEOTIDE SEQUENCE [LARGE SCALE GENOMIC DNA]</scope>
    <source>
        <tissue evidence="1">Muscle</tissue>
    </source>
</reference>
<keyword evidence="2" id="KW-1185">Reference proteome</keyword>
<name>A0A4Z2HR65_9TELE</name>
<proteinExistence type="predicted"/>
<organism evidence="1 2">
    <name type="scientific">Liparis tanakae</name>
    <name type="common">Tanaka's snailfish</name>
    <dbReference type="NCBI Taxonomy" id="230148"/>
    <lineage>
        <taxon>Eukaryota</taxon>
        <taxon>Metazoa</taxon>
        <taxon>Chordata</taxon>
        <taxon>Craniata</taxon>
        <taxon>Vertebrata</taxon>
        <taxon>Euteleostomi</taxon>
        <taxon>Actinopterygii</taxon>
        <taxon>Neopterygii</taxon>
        <taxon>Teleostei</taxon>
        <taxon>Neoteleostei</taxon>
        <taxon>Acanthomorphata</taxon>
        <taxon>Eupercaria</taxon>
        <taxon>Perciformes</taxon>
        <taxon>Cottioidei</taxon>
        <taxon>Cottales</taxon>
        <taxon>Liparidae</taxon>
        <taxon>Liparis</taxon>
    </lineage>
</organism>
<evidence type="ECO:0000313" key="1">
    <source>
        <dbReference type="EMBL" id="TNN67272.1"/>
    </source>
</evidence>
<dbReference type="EMBL" id="SRLO01000206">
    <property type="protein sequence ID" value="TNN67272.1"/>
    <property type="molecule type" value="Genomic_DNA"/>
</dbReference>
<gene>
    <name evidence="1" type="ORF">EYF80_022521</name>
</gene>
<accession>A0A4Z2HR65</accession>
<evidence type="ECO:0000313" key="2">
    <source>
        <dbReference type="Proteomes" id="UP000314294"/>
    </source>
</evidence>
<dbReference type="AlphaFoldDB" id="A0A4Z2HR65"/>
<sequence>MFTESRDTTLPLLFSSRYPREGPAGRRATLSPTNKVAFLCSLASSHTCGHAERRERSLTRVVSPSACTCCSLLGVDPTGLQRHPRPGSPNYMDAAQFGPKTQVPSTFFSCPDQLTSVTPRRIWGSHGKLGYDIFHSAPPLQSLISSRPLLLVDLVLTVLAVVDGSCRSSAGGQRSYLPLVELPLGIKYSCARGMTFMSSRPHVTGAFPWIA</sequence>
<protein>
    <submittedName>
        <fullName evidence="1">Uncharacterized protein</fullName>
    </submittedName>
</protein>